<dbReference type="Pfam" id="PF13714">
    <property type="entry name" value="PEP_mutase"/>
    <property type="match status" value="1"/>
</dbReference>
<dbReference type="GO" id="GO:0016829">
    <property type="term" value="F:lyase activity"/>
    <property type="evidence" value="ECO:0007669"/>
    <property type="project" value="UniProtKB-KW"/>
</dbReference>
<organism evidence="1 2">
    <name type="scientific">Amycolatopsis alkalitolerans</name>
    <dbReference type="NCBI Taxonomy" id="2547244"/>
    <lineage>
        <taxon>Bacteria</taxon>
        <taxon>Bacillati</taxon>
        <taxon>Actinomycetota</taxon>
        <taxon>Actinomycetes</taxon>
        <taxon>Pseudonocardiales</taxon>
        <taxon>Pseudonocardiaceae</taxon>
        <taxon>Amycolatopsis</taxon>
    </lineage>
</organism>
<dbReference type="AlphaFoldDB" id="A0A5C4M7G7"/>
<dbReference type="Proteomes" id="UP000305546">
    <property type="component" value="Unassembled WGS sequence"/>
</dbReference>
<proteinExistence type="predicted"/>
<dbReference type="CDD" id="cd00377">
    <property type="entry name" value="ICL_PEPM"/>
    <property type="match status" value="1"/>
</dbReference>
<evidence type="ECO:0000313" key="1">
    <source>
        <dbReference type="EMBL" id="TNC26993.1"/>
    </source>
</evidence>
<dbReference type="InterPro" id="IPR039556">
    <property type="entry name" value="ICL/PEPM"/>
</dbReference>
<protein>
    <submittedName>
        <fullName evidence="1">Isocitrate lyase/phosphoenolpyruvate mutase family protein</fullName>
    </submittedName>
</protein>
<dbReference type="InterPro" id="IPR015813">
    <property type="entry name" value="Pyrv/PenolPyrv_kinase-like_dom"/>
</dbReference>
<keyword evidence="1" id="KW-0456">Lyase</keyword>
<dbReference type="RefSeq" id="WP_139096601.1">
    <property type="nucleotide sequence ID" value="NZ_VDFW01000007.1"/>
</dbReference>
<accession>A0A5C4M7G7</accession>
<dbReference type="OrthoDB" id="9780430at2"/>
<dbReference type="PANTHER" id="PTHR42905">
    <property type="entry name" value="PHOSPHOENOLPYRUVATE CARBOXYLASE"/>
    <property type="match status" value="1"/>
</dbReference>
<dbReference type="PANTHER" id="PTHR42905:SF16">
    <property type="entry name" value="CARBOXYPHOSPHONOENOLPYRUVATE PHOSPHONOMUTASE-LIKE PROTEIN (AFU_ORTHOLOGUE AFUA_5G07230)"/>
    <property type="match status" value="1"/>
</dbReference>
<dbReference type="Gene3D" id="3.20.20.60">
    <property type="entry name" value="Phosphoenolpyruvate-binding domains"/>
    <property type="match status" value="1"/>
</dbReference>
<dbReference type="InterPro" id="IPR040442">
    <property type="entry name" value="Pyrv_kinase-like_dom_sf"/>
</dbReference>
<gene>
    <name evidence="1" type="ORF">FG385_11230</name>
</gene>
<dbReference type="SUPFAM" id="SSF51621">
    <property type="entry name" value="Phosphoenolpyruvate/pyruvate domain"/>
    <property type="match status" value="1"/>
</dbReference>
<keyword evidence="1" id="KW-0670">Pyruvate</keyword>
<evidence type="ECO:0000313" key="2">
    <source>
        <dbReference type="Proteomes" id="UP000305546"/>
    </source>
</evidence>
<reference evidence="1 2" key="1">
    <citation type="submission" date="2019-06" db="EMBL/GenBank/DDBJ databases">
        <title>Amycolatopsis alkalitolerans sp. nov., isolated from Gastrodia elata Blume.</title>
        <authorList>
            <person name="Narsing Rao M.P."/>
            <person name="Li W.J."/>
        </authorList>
    </citation>
    <scope>NUCLEOTIDE SEQUENCE [LARGE SCALE GENOMIC DNA]</scope>
    <source>
        <strain evidence="1 2">SYSUP0005</strain>
    </source>
</reference>
<name>A0A5C4M7G7_9PSEU</name>
<sequence length="258" mass="26183">MSTAKARFAALHRPLLLPNAWDHASASALVAAGFPAIGTTSLGVAAAAGLPDGTGATRDETVELARRLAGLPCLLSVDIEAGFRDDPAEVAALTGELASLGVAGVNIEDAMGDVRHRCELVSAAATSGLFVNARIDTHWLPSSADPDREALARAESYVDAGADGVFVPGLTDEKVIAALVSAVDVPVNILYSPAGPGFPRLAELGVGRVSCGSLPFRAGLDAAVRTVRAIAEGGPVAADVVSYAEVVSWASAAAPRPR</sequence>
<keyword evidence="2" id="KW-1185">Reference proteome</keyword>
<comment type="caution">
    <text evidence="1">The sequence shown here is derived from an EMBL/GenBank/DDBJ whole genome shotgun (WGS) entry which is preliminary data.</text>
</comment>
<dbReference type="EMBL" id="VDFW01000007">
    <property type="protein sequence ID" value="TNC26993.1"/>
    <property type="molecule type" value="Genomic_DNA"/>
</dbReference>